<feature type="coiled-coil region" evidence="1">
    <location>
        <begin position="427"/>
        <end position="454"/>
    </location>
</feature>
<keyword evidence="1" id="KW-0175">Coiled coil</keyword>
<keyword evidence="4" id="KW-1185">Reference proteome</keyword>
<sequence>MDALELLATQAAARTPAWTPAHALQSQPVHSHTPQTPLLYNYTENNGYSATSLPYRQPIVPAQYYQLPPTPAETPNDVGHFALSQNCIQHYSEPLGNKPYSPILPQDNMISFRIHDTPVSEKDKPGSDAWWRLQDKFFNYKSLSSEKENTQGPKSPSKAQGPKSPPKAEQKAKKKLDSKPKAAVAEKGKWKRGTGSKSGSTNHREGGDSDVEIELLTPEDVKAAALKDPEDEKKAGVSEEDKVTLVKYLTMAERWKNFKLRQGALMAASDIFKGFYSPTQLTNAWKTIRDKYKAVRECQEHTGGGDGDADCDDEKRRKRATKRGKRKYSNKVLNAFEASEIFELLDKVAHNDSSVVHGHNMNSTSWLSDSSDEEDEKPKKKKAKLMKHESSDDDNENRARGKLLADAVGATRDKAKAAEDIERKKYELALKRDKREEEAKAEELRLAVANQRNVKWLRAEKMMASPIKAI</sequence>
<name>A0A6A4HIE7_9AGAR</name>
<feature type="region of interest" description="Disordered" evidence="2">
    <location>
        <begin position="144"/>
        <end position="213"/>
    </location>
</feature>
<reference evidence="3" key="1">
    <citation type="journal article" date="2019" name="Environ. Microbiol.">
        <title>Fungal ecological strategies reflected in gene transcription - a case study of two litter decomposers.</title>
        <authorList>
            <person name="Barbi F."/>
            <person name="Kohler A."/>
            <person name="Barry K."/>
            <person name="Baskaran P."/>
            <person name="Daum C."/>
            <person name="Fauchery L."/>
            <person name="Ihrmark K."/>
            <person name="Kuo A."/>
            <person name="LaButti K."/>
            <person name="Lipzen A."/>
            <person name="Morin E."/>
            <person name="Grigoriev I.V."/>
            <person name="Henrissat B."/>
            <person name="Lindahl B."/>
            <person name="Martin F."/>
        </authorList>
    </citation>
    <scope>NUCLEOTIDE SEQUENCE</scope>
    <source>
        <strain evidence="3">JB14</strain>
    </source>
</reference>
<evidence type="ECO:0000256" key="2">
    <source>
        <dbReference type="SAM" id="MobiDB-lite"/>
    </source>
</evidence>
<proteinExistence type="predicted"/>
<evidence type="ECO:0008006" key="5">
    <source>
        <dbReference type="Google" id="ProtNLM"/>
    </source>
</evidence>
<accession>A0A6A4HIE7</accession>
<evidence type="ECO:0000256" key="1">
    <source>
        <dbReference type="SAM" id="Coils"/>
    </source>
</evidence>
<feature type="compositionally biased region" description="Basic and acidic residues" evidence="2">
    <location>
        <begin position="166"/>
        <end position="188"/>
    </location>
</feature>
<protein>
    <recommendedName>
        <fullName evidence="5">No apical meristem-associated C-terminal domain-containing protein</fullName>
    </recommendedName>
</protein>
<dbReference type="Proteomes" id="UP000799118">
    <property type="component" value="Unassembled WGS sequence"/>
</dbReference>
<dbReference type="EMBL" id="ML769497">
    <property type="protein sequence ID" value="KAE9397450.1"/>
    <property type="molecule type" value="Genomic_DNA"/>
</dbReference>
<organism evidence="3 4">
    <name type="scientific">Gymnopus androsaceus JB14</name>
    <dbReference type="NCBI Taxonomy" id="1447944"/>
    <lineage>
        <taxon>Eukaryota</taxon>
        <taxon>Fungi</taxon>
        <taxon>Dikarya</taxon>
        <taxon>Basidiomycota</taxon>
        <taxon>Agaricomycotina</taxon>
        <taxon>Agaricomycetes</taxon>
        <taxon>Agaricomycetidae</taxon>
        <taxon>Agaricales</taxon>
        <taxon>Marasmiineae</taxon>
        <taxon>Omphalotaceae</taxon>
        <taxon>Gymnopus</taxon>
    </lineage>
</organism>
<dbReference type="OrthoDB" id="3270471at2759"/>
<dbReference type="AlphaFoldDB" id="A0A6A4HIE7"/>
<feature type="region of interest" description="Disordered" evidence="2">
    <location>
        <begin position="354"/>
        <end position="416"/>
    </location>
</feature>
<gene>
    <name evidence="3" type="ORF">BT96DRAFT_995790</name>
</gene>
<evidence type="ECO:0000313" key="4">
    <source>
        <dbReference type="Proteomes" id="UP000799118"/>
    </source>
</evidence>
<evidence type="ECO:0000313" key="3">
    <source>
        <dbReference type="EMBL" id="KAE9397450.1"/>
    </source>
</evidence>